<dbReference type="InterPro" id="IPR043128">
    <property type="entry name" value="Rev_trsase/Diguanyl_cyclase"/>
</dbReference>
<gene>
    <name evidence="5" type="ORF">DB31_6294</name>
</gene>
<dbReference type="CDD" id="cd01949">
    <property type="entry name" value="GGDEF"/>
    <property type="match status" value="1"/>
</dbReference>
<reference evidence="5 6" key="1">
    <citation type="submission" date="2014-04" db="EMBL/GenBank/DDBJ databases">
        <title>Genome assembly of Hyalangium minutum DSM 14724.</title>
        <authorList>
            <person name="Sharma G."/>
            <person name="Subramanian S."/>
        </authorList>
    </citation>
    <scope>NUCLEOTIDE SEQUENCE [LARGE SCALE GENOMIC DNA]</scope>
    <source>
        <strain evidence="5 6">DSM 14724</strain>
    </source>
</reference>
<dbReference type="InterPro" id="IPR050469">
    <property type="entry name" value="Diguanylate_Cyclase"/>
</dbReference>
<evidence type="ECO:0000313" key="6">
    <source>
        <dbReference type="Proteomes" id="UP000028725"/>
    </source>
</evidence>
<dbReference type="EC" id="2.7.7.65" evidence="1"/>
<evidence type="ECO:0000313" key="5">
    <source>
        <dbReference type="EMBL" id="KFE69319.1"/>
    </source>
</evidence>
<dbReference type="PANTHER" id="PTHR45138:SF6">
    <property type="entry name" value="DIGUANYLATE CYCLASE DGCN"/>
    <property type="match status" value="1"/>
</dbReference>
<name>A0A085WNQ6_9BACT</name>
<protein>
    <recommendedName>
        <fullName evidence="1">diguanylate cyclase</fullName>
        <ecNumber evidence="1">2.7.7.65</ecNumber>
    </recommendedName>
</protein>
<keyword evidence="6" id="KW-1185">Reference proteome</keyword>
<dbReference type="PROSITE" id="PS50887">
    <property type="entry name" value="GGDEF"/>
    <property type="match status" value="1"/>
</dbReference>
<dbReference type="Pfam" id="PF00072">
    <property type="entry name" value="Response_reg"/>
    <property type="match status" value="1"/>
</dbReference>
<dbReference type="SUPFAM" id="SSF55073">
    <property type="entry name" value="Nucleotide cyclase"/>
    <property type="match status" value="1"/>
</dbReference>
<dbReference type="OrthoDB" id="9812260at2"/>
<dbReference type="NCBIfam" id="TIGR00254">
    <property type="entry name" value="GGDEF"/>
    <property type="match status" value="1"/>
</dbReference>
<dbReference type="Proteomes" id="UP000028725">
    <property type="component" value="Unassembled WGS sequence"/>
</dbReference>
<dbReference type="AlphaFoldDB" id="A0A085WNQ6"/>
<dbReference type="GO" id="GO:0005886">
    <property type="term" value="C:plasma membrane"/>
    <property type="evidence" value="ECO:0007669"/>
    <property type="project" value="TreeGrafter"/>
</dbReference>
<dbReference type="STRING" id="394096.DB31_6294"/>
<dbReference type="InterPro" id="IPR001789">
    <property type="entry name" value="Sig_transdc_resp-reg_receiver"/>
</dbReference>
<feature type="domain" description="GGDEF" evidence="4">
    <location>
        <begin position="306"/>
        <end position="440"/>
    </location>
</feature>
<dbReference type="GO" id="GO:0052621">
    <property type="term" value="F:diguanylate cyclase activity"/>
    <property type="evidence" value="ECO:0007669"/>
    <property type="project" value="UniProtKB-EC"/>
</dbReference>
<comment type="caution">
    <text evidence="5">The sequence shown here is derived from an EMBL/GenBank/DDBJ whole genome shotgun (WGS) entry which is preliminary data.</text>
</comment>
<dbReference type="PROSITE" id="PS50110">
    <property type="entry name" value="RESPONSE_REGULATORY"/>
    <property type="match status" value="1"/>
</dbReference>
<dbReference type="GO" id="GO:0000160">
    <property type="term" value="P:phosphorelay signal transduction system"/>
    <property type="evidence" value="ECO:0007669"/>
    <property type="project" value="InterPro"/>
</dbReference>
<dbReference type="Gene3D" id="3.30.70.270">
    <property type="match status" value="1"/>
</dbReference>
<proteinExistence type="predicted"/>
<accession>A0A085WNQ6</accession>
<dbReference type="RefSeq" id="WP_044186447.1">
    <property type="nucleotide sequence ID" value="NZ_JMCB01000004.1"/>
</dbReference>
<keyword evidence="2" id="KW-0597">Phosphoprotein</keyword>
<dbReference type="GO" id="GO:1902201">
    <property type="term" value="P:negative regulation of bacterial-type flagellum-dependent cell motility"/>
    <property type="evidence" value="ECO:0007669"/>
    <property type="project" value="TreeGrafter"/>
</dbReference>
<evidence type="ECO:0000259" key="4">
    <source>
        <dbReference type="PROSITE" id="PS50887"/>
    </source>
</evidence>
<evidence type="ECO:0000256" key="2">
    <source>
        <dbReference type="PROSITE-ProRule" id="PRU00169"/>
    </source>
</evidence>
<dbReference type="PATRIC" id="fig|394096.3.peg.2393"/>
<dbReference type="GO" id="GO:0043709">
    <property type="term" value="P:cell adhesion involved in single-species biofilm formation"/>
    <property type="evidence" value="ECO:0007669"/>
    <property type="project" value="TreeGrafter"/>
</dbReference>
<dbReference type="Pfam" id="PF00990">
    <property type="entry name" value="GGDEF"/>
    <property type="match status" value="1"/>
</dbReference>
<feature type="domain" description="Response regulatory" evidence="3">
    <location>
        <begin position="3"/>
        <end position="117"/>
    </location>
</feature>
<dbReference type="InterPro" id="IPR000160">
    <property type="entry name" value="GGDEF_dom"/>
</dbReference>
<dbReference type="SMART" id="SM00448">
    <property type="entry name" value="REC"/>
    <property type="match status" value="1"/>
</dbReference>
<dbReference type="Gene3D" id="3.40.50.2300">
    <property type="match status" value="1"/>
</dbReference>
<feature type="modified residue" description="4-aspartylphosphate" evidence="2">
    <location>
        <position position="52"/>
    </location>
</feature>
<evidence type="ECO:0000256" key="1">
    <source>
        <dbReference type="ARBA" id="ARBA00012528"/>
    </source>
</evidence>
<organism evidence="5 6">
    <name type="scientific">Hyalangium minutum</name>
    <dbReference type="NCBI Taxonomy" id="394096"/>
    <lineage>
        <taxon>Bacteria</taxon>
        <taxon>Pseudomonadati</taxon>
        <taxon>Myxococcota</taxon>
        <taxon>Myxococcia</taxon>
        <taxon>Myxococcales</taxon>
        <taxon>Cystobacterineae</taxon>
        <taxon>Archangiaceae</taxon>
        <taxon>Hyalangium</taxon>
    </lineage>
</organism>
<dbReference type="InterPro" id="IPR011006">
    <property type="entry name" value="CheY-like_superfamily"/>
</dbReference>
<evidence type="ECO:0000259" key="3">
    <source>
        <dbReference type="PROSITE" id="PS50110"/>
    </source>
</evidence>
<dbReference type="PANTHER" id="PTHR45138">
    <property type="entry name" value="REGULATORY COMPONENTS OF SENSORY TRANSDUCTION SYSTEM"/>
    <property type="match status" value="1"/>
</dbReference>
<dbReference type="EMBL" id="JMCB01000004">
    <property type="protein sequence ID" value="KFE69319.1"/>
    <property type="molecule type" value="Genomic_DNA"/>
</dbReference>
<sequence>MAQILLVDDEKMARTLYGDYLRAAGHTVVAVGSFEEFREALNADTYDAVVTDLILPGTDGMEVLRYSKERYPGVEVVVITGLDKVDPAVRAIKSGAAEYLVKPVAPEALEHAVRRALTTRDLLRENASLRQYVSLLEMGQRIATTLDRERLALAVASALEAQTQAQGVLLLLREGGPLKVHGHNGMAPELVTELEPILCSQLQGIRTPRSLDSLPGDFEHVIAFPASDADLSLGQIVLFFSRPPPENVPEVAGFLSRHYAMALRNMGRFSEVEDLAYMDDLTHLYNMRYLHLVLDREVKASQQTDIPFSLLFMDLDHFKAVNDTHGHLVGSRLLVEVGRVLKGCVRERDVVVRYGGDEYVVLLRNTDSGGALKVAERIRRTMENHHFIPREGISLSLTTCVGVASFPEHARDKGALLDMADRAMYRGKRGTRNVVYMAALDQEALPAERKVAG</sequence>
<dbReference type="SMART" id="SM00267">
    <property type="entry name" value="GGDEF"/>
    <property type="match status" value="1"/>
</dbReference>
<dbReference type="InterPro" id="IPR029787">
    <property type="entry name" value="Nucleotide_cyclase"/>
</dbReference>
<dbReference type="SUPFAM" id="SSF52172">
    <property type="entry name" value="CheY-like"/>
    <property type="match status" value="1"/>
</dbReference>
<dbReference type="FunFam" id="3.30.70.270:FF:000001">
    <property type="entry name" value="Diguanylate cyclase domain protein"/>
    <property type="match status" value="1"/>
</dbReference>